<feature type="region of interest" description="Disordered" evidence="1">
    <location>
        <begin position="36"/>
        <end position="58"/>
    </location>
</feature>
<dbReference type="Proteomes" id="UP000249723">
    <property type="component" value="Unassembled WGS sequence"/>
</dbReference>
<gene>
    <name evidence="2" type="ORF">BZ3500_MVSOF-1268-A1-R1_C062G00291</name>
</gene>
<protein>
    <submittedName>
        <fullName evidence="2">BZ3500_MvSof-1268-A1-R1_C062g00291 protein</fullName>
    </submittedName>
</protein>
<keyword evidence="3" id="KW-1185">Reference proteome</keyword>
<evidence type="ECO:0000313" key="2">
    <source>
        <dbReference type="EMBL" id="SCZ92870.1"/>
    </source>
</evidence>
<accession>A0A2X0MFE3</accession>
<feature type="region of interest" description="Disordered" evidence="1">
    <location>
        <begin position="101"/>
        <end position="131"/>
    </location>
</feature>
<feature type="compositionally biased region" description="Low complexity" evidence="1">
    <location>
        <begin position="36"/>
        <end position="46"/>
    </location>
</feature>
<evidence type="ECO:0000313" key="3">
    <source>
        <dbReference type="Proteomes" id="UP000249723"/>
    </source>
</evidence>
<dbReference type="AlphaFoldDB" id="A0A2X0MFE3"/>
<proteinExistence type="predicted"/>
<organism evidence="2 3">
    <name type="scientific">Microbotryum saponariae</name>
    <dbReference type="NCBI Taxonomy" id="289078"/>
    <lineage>
        <taxon>Eukaryota</taxon>
        <taxon>Fungi</taxon>
        <taxon>Dikarya</taxon>
        <taxon>Basidiomycota</taxon>
        <taxon>Pucciniomycotina</taxon>
        <taxon>Microbotryomycetes</taxon>
        <taxon>Microbotryales</taxon>
        <taxon>Microbotryaceae</taxon>
        <taxon>Microbotryum</taxon>
    </lineage>
</organism>
<sequence length="143" mass="15395">MDTSSTLATSATPTIPAEQLAALTSLLSGLTAAASGTTAPATTSGSNRNAFPKHARLDGPKTFANWTRQLRLCLADDIRSYVLDGITPRRLDAFATLRPRRRGTRDPCKLNRLGRSLGSPRQDPYGRPHSAQDLLDAEIAIRP</sequence>
<reference evidence="3" key="1">
    <citation type="submission" date="2016-10" db="EMBL/GenBank/DDBJ databases">
        <authorList>
            <person name="Jeantristanb JTB J.-T."/>
            <person name="Ricardo R."/>
        </authorList>
    </citation>
    <scope>NUCLEOTIDE SEQUENCE [LARGE SCALE GENOMIC DNA]</scope>
</reference>
<name>A0A2X0MFE3_9BASI</name>
<dbReference type="EMBL" id="FMWP01000032">
    <property type="protein sequence ID" value="SCZ92870.1"/>
    <property type="molecule type" value="Genomic_DNA"/>
</dbReference>
<evidence type="ECO:0000256" key="1">
    <source>
        <dbReference type="SAM" id="MobiDB-lite"/>
    </source>
</evidence>